<sequence length="196" mass="22746">MTLNLVDRSITPPKEITKDVFVKVEKFHFSTDFVVVDFEPDPRVPLILRRYFLRTGHALIDVYGEEITPRVNDESITFNIYQTMRYSLTYDDNFVNRVDVIDIACEEFAQDVLYFQYNPKSSNPTLVSNPSISENDSYFLNDDSIPTGIENSLYDPEGDILYLEKLLNEDPFQLPPMNLKLAEETKENLRLKSLLS</sequence>
<dbReference type="EMBL" id="BKCJ011008041">
    <property type="protein sequence ID" value="GFC65757.1"/>
    <property type="molecule type" value="Genomic_DNA"/>
</dbReference>
<dbReference type="GO" id="GO:0003964">
    <property type="term" value="F:RNA-directed DNA polymerase activity"/>
    <property type="evidence" value="ECO:0007669"/>
    <property type="project" value="UniProtKB-KW"/>
</dbReference>
<keyword evidence="1" id="KW-0548">Nucleotidyltransferase</keyword>
<gene>
    <name evidence="1" type="ORF">Tci_837727</name>
</gene>
<keyword evidence="1" id="KW-0808">Transferase</keyword>
<proteinExistence type="predicted"/>
<dbReference type="PANTHER" id="PTHR33067:SF9">
    <property type="entry name" value="RNA-DIRECTED DNA POLYMERASE"/>
    <property type="match status" value="1"/>
</dbReference>
<protein>
    <submittedName>
        <fullName evidence="1">Reverse transcriptase domain-containing protein</fullName>
    </submittedName>
</protein>
<dbReference type="PANTHER" id="PTHR33067">
    <property type="entry name" value="RNA-DIRECTED DNA POLYMERASE-RELATED"/>
    <property type="match status" value="1"/>
</dbReference>
<organism evidence="1">
    <name type="scientific">Tanacetum cinerariifolium</name>
    <name type="common">Dalmatian daisy</name>
    <name type="synonym">Chrysanthemum cinerariifolium</name>
    <dbReference type="NCBI Taxonomy" id="118510"/>
    <lineage>
        <taxon>Eukaryota</taxon>
        <taxon>Viridiplantae</taxon>
        <taxon>Streptophyta</taxon>
        <taxon>Embryophyta</taxon>
        <taxon>Tracheophyta</taxon>
        <taxon>Spermatophyta</taxon>
        <taxon>Magnoliopsida</taxon>
        <taxon>eudicotyledons</taxon>
        <taxon>Gunneridae</taxon>
        <taxon>Pentapetalae</taxon>
        <taxon>asterids</taxon>
        <taxon>campanulids</taxon>
        <taxon>Asterales</taxon>
        <taxon>Asteraceae</taxon>
        <taxon>Asteroideae</taxon>
        <taxon>Anthemideae</taxon>
        <taxon>Anthemidinae</taxon>
        <taxon>Tanacetum</taxon>
    </lineage>
</organism>
<comment type="caution">
    <text evidence="1">The sequence shown here is derived from an EMBL/GenBank/DDBJ whole genome shotgun (WGS) entry which is preliminary data.</text>
</comment>
<dbReference type="AlphaFoldDB" id="A0A699QBB1"/>
<accession>A0A699QBB1</accession>
<keyword evidence="1" id="KW-0695">RNA-directed DNA polymerase</keyword>
<evidence type="ECO:0000313" key="1">
    <source>
        <dbReference type="EMBL" id="GFC65757.1"/>
    </source>
</evidence>
<reference evidence="1" key="1">
    <citation type="journal article" date="2019" name="Sci. Rep.">
        <title>Draft genome of Tanacetum cinerariifolium, the natural source of mosquito coil.</title>
        <authorList>
            <person name="Yamashiro T."/>
            <person name="Shiraishi A."/>
            <person name="Satake H."/>
            <person name="Nakayama K."/>
        </authorList>
    </citation>
    <scope>NUCLEOTIDE SEQUENCE</scope>
</reference>
<name>A0A699QBB1_TANCI</name>